<accession>G0NFT1</accession>
<evidence type="ECO:0008006" key="4">
    <source>
        <dbReference type="Google" id="ProtNLM"/>
    </source>
</evidence>
<dbReference type="HOGENOM" id="CLU_021607_0_0_1"/>
<dbReference type="EMBL" id="GL379877">
    <property type="protein sequence ID" value="EGT59722.1"/>
    <property type="molecule type" value="Genomic_DNA"/>
</dbReference>
<feature type="compositionally biased region" description="Basic and acidic residues" evidence="1">
    <location>
        <begin position="168"/>
        <end position="180"/>
    </location>
</feature>
<feature type="compositionally biased region" description="Basic residues" evidence="1">
    <location>
        <begin position="130"/>
        <end position="139"/>
    </location>
</feature>
<reference evidence="3" key="1">
    <citation type="submission" date="2011-07" db="EMBL/GenBank/DDBJ databases">
        <authorList>
            <consortium name="Caenorhabditis brenneri Sequencing and Analysis Consortium"/>
            <person name="Wilson R.K."/>
        </authorList>
    </citation>
    <scope>NUCLEOTIDE SEQUENCE [LARGE SCALE GENOMIC DNA]</scope>
    <source>
        <strain evidence="3">PB2801</strain>
    </source>
</reference>
<proteinExistence type="predicted"/>
<feature type="region of interest" description="Disordered" evidence="1">
    <location>
        <begin position="60"/>
        <end position="254"/>
    </location>
</feature>
<dbReference type="PANTHER" id="PTHR23362">
    <property type="entry name" value="L-PLASTIN-RELATED"/>
    <property type="match status" value="1"/>
</dbReference>
<dbReference type="InterPro" id="IPR053315">
    <property type="entry name" value="Peptidase_C14A"/>
</dbReference>
<name>G0NFT1_CAEBE</name>
<evidence type="ECO:0000313" key="3">
    <source>
        <dbReference type="Proteomes" id="UP000008068"/>
    </source>
</evidence>
<evidence type="ECO:0000256" key="1">
    <source>
        <dbReference type="SAM" id="MobiDB-lite"/>
    </source>
</evidence>
<feature type="compositionally biased region" description="Polar residues" evidence="1">
    <location>
        <begin position="240"/>
        <end position="249"/>
    </location>
</feature>
<evidence type="ECO:0000313" key="2">
    <source>
        <dbReference type="EMBL" id="EGT59722.1"/>
    </source>
</evidence>
<dbReference type="InParanoid" id="G0NFT1"/>
<feature type="compositionally biased region" description="Acidic residues" evidence="1">
    <location>
        <begin position="76"/>
        <end position="119"/>
    </location>
</feature>
<gene>
    <name evidence="2" type="ORF">CAEBREN_24014</name>
</gene>
<feature type="compositionally biased region" description="Basic residues" evidence="1">
    <location>
        <begin position="61"/>
        <end position="71"/>
    </location>
</feature>
<sequence length="491" mass="55876">MDFHQITAWCAEERKRQLLRQNSLVRADELKRITEYQSNDGTLLLHGRHDLSSKTFANRITNRRSKRRQLKRPIDSDGEDSEEDQSFDEDSDDGVVSDDEDYLDSSEDNKDSDEEETGETSEKLAQVQDRKKKLSRRRISSSDDSDSNDHQSTSTAIQTSRSGRLLKKRELNANSSHDEVNEPVTPEPQAKKSSSVSNVNTPRRTNMKRKTIDNTADSSKRSKESTISRADDLEDYDPNHSFNDSNSMANDREHVVVNNEEEARLDVEQVKVEVFRGALQDRADTIGDEDDDDIQEIPPPPKNVNDIPPKDDVEIKRVNASENSRPVVSLKQEPKELVEVKKEATAEEVEVKPVFSSNRCSVLQVLQALRTLVISLDCPSFESLQKEIEEKMKHFEGSGDSIPNVEVGLAMELCFFKMNGSSFISSSESSSFIKLRDFLCYFKSFILNLKIEELKTVMEKVNGCMKECQNKIVRVKKVTKILQVTLELFTI</sequence>
<feature type="compositionally biased region" description="Polar residues" evidence="1">
    <location>
        <begin position="191"/>
        <end position="204"/>
    </location>
</feature>
<feature type="compositionally biased region" description="Acidic residues" evidence="1">
    <location>
        <begin position="286"/>
        <end position="295"/>
    </location>
</feature>
<feature type="region of interest" description="Disordered" evidence="1">
    <location>
        <begin position="281"/>
        <end position="309"/>
    </location>
</feature>
<feature type="compositionally biased region" description="Polar residues" evidence="1">
    <location>
        <begin position="150"/>
        <end position="162"/>
    </location>
</feature>
<dbReference type="AlphaFoldDB" id="G0NFT1"/>
<feature type="compositionally biased region" description="Basic and acidic residues" evidence="1">
    <location>
        <begin position="218"/>
        <end position="231"/>
    </location>
</feature>
<protein>
    <recommendedName>
        <fullName evidence="4">SPK domain-containing protein</fullName>
    </recommendedName>
</protein>
<keyword evidence="3" id="KW-1185">Reference proteome</keyword>
<dbReference type="Proteomes" id="UP000008068">
    <property type="component" value="Unassembled WGS sequence"/>
</dbReference>
<organism evidence="3">
    <name type="scientific">Caenorhabditis brenneri</name>
    <name type="common">Nematode worm</name>
    <dbReference type="NCBI Taxonomy" id="135651"/>
    <lineage>
        <taxon>Eukaryota</taxon>
        <taxon>Metazoa</taxon>
        <taxon>Ecdysozoa</taxon>
        <taxon>Nematoda</taxon>
        <taxon>Chromadorea</taxon>
        <taxon>Rhabditida</taxon>
        <taxon>Rhabditina</taxon>
        <taxon>Rhabditomorpha</taxon>
        <taxon>Rhabditoidea</taxon>
        <taxon>Rhabditidae</taxon>
        <taxon>Peloderinae</taxon>
        <taxon>Caenorhabditis</taxon>
    </lineage>
</organism>